<feature type="region of interest" description="Disordered" evidence="4">
    <location>
        <begin position="170"/>
        <end position="203"/>
    </location>
</feature>
<accession>A0AAD2PXR2</accession>
<evidence type="ECO:0000256" key="2">
    <source>
        <dbReference type="ARBA" id="ARBA00022837"/>
    </source>
</evidence>
<keyword evidence="2" id="KW-0106">Calcium</keyword>
<dbReference type="EMBL" id="CAKOGP040002325">
    <property type="protein sequence ID" value="CAJ1967458.1"/>
    <property type="molecule type" value="Genomic_DNA"/>
</dbReference>
<feature type="region of interest" description="Disordered" evidence="4">
    <location>
        <begin position="646"/>
        <end position="754"/>
    </location>
</feature>
<dbReference type="InterPro" id="IPR008979">
    <property type="entry name" value="Galactose-bd-like_sf"/>
</dbReference>
<evidence type="ECO:0000256" key="4">
    <source>
        <dbReference type="SAM" id="MobiDB-lite"/>
    </source>
</evidence>
<feature type="compositionally biased region" description="Polar residues" evidence="4">
    <location>
        <begin position="803"/>
        <end position="826"/>
    </location>
</feature>
<keyword evidence="1" id="KW-0479">Metal-binding</keyword>
<evidence type="ECO:0000313" key="7">
    <source>
        <dbReference type="Proteomes" id="UP001295423"/>
    </source>
</evidence>
<feature type="compositionally biased region" description="Basic residues" evidence="4">
    <location>
        <begin position="36"/>
        <end position="46"/>
    </location>
</feature>
<feature type="compositionally biased region" description="Basic and acidic residues" evidence="4">
    <location>
        <begin position="170"/>
        <end position="180"/>
    </location>
</feature>
<dbReference type="Proteomes" id="UP001295423">
    <property type="component" value="Unassembled WGS sequence"/>
</dbReference>
<feature type="region of interest" description="Disordered" evidence="4">
    <location>
        <begin position="14"/>
        <end position="91"/>
    </location>
</feature>
<evidence type="ECO:0000259" key="5">
    <source>
        <dbReference type="SMART" id="SM00607"/>
    </source>
</evidence>
<name>A0AAD2PXR2_9STRA</name>
<feature type="region of interest" description="Disordered" evidence="4">
    <location>
        <begin position="791"/>
        <end position="826"/>
    </location>
</feature>
<feature type="region of interest" description="Disordered" evidence="4">
    <location>
        <begin position="598"/>
        <end position="620"/>
    </location>
</feature>
<dbReference type="GO" id="GO:0046872">
    <property type="term" value="F:metal ion binding"/>
    <property type="evidence" value="ECO:0007669"/>
    <property type="project" value="UniProtKB-KW"/>
</dbReference>
<dbReference type="SUPFAM" id="SSF49785">
    <property type="entry name" value="Galactose-binding domain-like"/>
    <property type="match status" value="1"/>
</dbReference>
<dbReference type="PANTHER" id="PTHR34723">
    <property type="entry name" value="PROTEIN CBG17025"/>
    <property type="match status" value="1"/>
</dbReference>
<dbReference type="InterPro" id="IPR006585">
    <property type="entry name" value="FTP1"/>
</dbReference>
<evidence type="ECO:0000256" key="3">
    <source>
        <dbReference type="ARBA" id="ARBA00023157"/>
    </source>
</evidence>
<protein>
    <recommendedName>
        <fullName evidence="5">Fucolectin tachylectin-4 pentraxin-1 domain-containing protein</fullName>
    </recommendedName>
</protein>
<feature type="compositionally biased region" description="Basic residues" evidence="4">
    <location>
        <begin position="64"/>
        <end position="86"/>
    </location>
</feature>
<sequence>MSDLVWHSRSHLRKLGSSRSFGDDPLLSPIQETRPKVSHKAKKRRKSLDDDSSLDIAGDDLHQRHSNHGHRHHRHRHHHRSHRSKSRDKELHSRDIVGAPSIFDAVTAPSFDAKDPTALEENRPTGIHRLKANSTNKQEQARDLDEAFRMYIYAEKAALKIQQAFRERQKEKGLVTKQLDDSDASTTENHSEDPDEVGTVKSEEDTSNKYTVIFLALFLLVMTGPKLVMSCWSVIKKCFGGDDTGGADAIANQAAMPPGGGGGGGGGAAPAPTGGEGGAAGGAGGAQAGAQGAMAAQAASSAAGGAASGVASGAAAGAAASSAAAAATAGATAAAAGATQVAAVVAVSTAAAAATTAVVAKYAPPEPILSVCGLANPDIRSGRMVMLFEGVPRPFDDRESGLVSNLVLGAYNEITLGTNVAVTGCLDPLAREMRSVSIVNQTLSVLTDGPVSTILEVVFEAQVACDRCSETSPLFSEDQLEQQDASDGNGTDITAGNVTDSSVGITSDFGIVSNATTEGVVQLDGEQSRLLQTGGFSVDFSSQKFFQKLIQLVIFETEELSDQGELPEGFVQISKASVITNVAEEEELVTEIRYKRDAARGGGTSSSGGGGGNTVGGGGGNVRATFEFEFVDSSGQIQKETVAVTEEGGAVPTTAFPTFEPSHAPTDLPSMSPTNVFSGQPTTLPSAGPTDTPSSIPSISPSEAPSAVPSEAPSQVPSVVPSESPSMIPSVAPSEEPSMVPSMVPSEVPSTTPSMIPSMIPSTVPSMMPSMIPSTLPSMIPSEVPSETPSFVPSFVPSESPSMQPSMVPSASPSKSPTMAPSSQPSGNVVLIVPGMSTAQSSPYDFGHPWLAIDGSTAGNYAAGQSTHTQIENDPWWYVNIGAGWGNRPSTVKYVSVWNRSDCCAERLYGGWVQLLASNGAILQQKQITSAIGFGGQTLYFSPQPNVWFIKVQLYGAGRILSLAEVQAVGFVQ</sequence>
<dbReference type="SMART" id="SM00607">
    <property type="entry name" value="FTP"/>
    <property type="match status" value="1"/>
</dbReference>
<comment type="caution">
    <text evidence="6">The sequence shown here is derived from an EMBL/GenBank/DDBJ whole genome shotgun (WGS) entry which is preliminary data.</text>
</comment>
<keyword evidence="7" id="KW-1185">Reference proteome</keyword>
<evidence type="ECO:0000256" key="1">
    <source>
        <dbReference type="ARBA" id="ARBA00022723"/>
    </source>
</evidence>
<dbReference type="Gene3D" id="2.60.120.260">
    <property type="entry name" value="Galactose-binding domain-like"/>
    <property type="match status" value="1"/>
</dbReference>
<dbReference type="PANTHER" id="PTHR34723:SF10">
    <property type="match status" value="1"/>
</dbReference>
<feature type="compositionally biased region" description="Low complexity" evidence="4">
    <location>
        <begin position="693"/>
        <end position="731"/>
    </location>
</feature>
<feature type="region of interest" description="Disordered" evidence="4">
    <location>
        <begin position="476"/>
        <end position="497"/>
    </location>
</feature>
<organism evidence="6 7">
    <name type="scientific">Cylindrotheca closterium</name>
    <dbReference type="NCBI Taxonomy" id="2856"/>
    <lineage>
        <taxon>Eukaryota</taxon>
        <taxon>Sar</taxon>
        <taxon>Stramenopiles</taxon>
        <taxon>Ochrophyta</taxon>
        <taxon>Bacillariophyta</taxon>
        <taxon>Bacillariophyceae</taxon>
        <taxon>Bacillariophycidae</taxon>
        <taxon>Bacillariales</taxon>
        <taxon>Bacillariaceae</taxon>
        <taxon>Cylindrotheca</taxon>
    </lineage>
</organism>
<proteinExistence type="predicted"/>
<feature type="compositionally biased region" description="Low complexity" evidence="4">
    <location>
        <begin position="791"/>
        <end position="802"/>
    </location>
</feature>
<feature type="region of interest" description="Disordered" evidence="4">
    <location>
        <begin position="258"/>
        <end position="283"/>
    </location>
</feature>
<gene>
    <name evidence="6" type="ORF">CYCCA115_LOCUS22785</name>
</gene>
<reference evidence="6" key="1">
    <citation type="submission" date="2023-08" db="EMBL/GenBank/DDBJ databases">
        <authorList>
            <person name="Audoor S."/>
            <person name="Bilcke G."/>
        </authorList>
    </citation>
    <scope>NUCLEOTIDE SEQUENCE</scope>
</reference>
<feature type="compositionally biased region" description="Polar residues" evidence="4">
    <location>
        <begin position="482"/>
        <end position="497"/>
    </location>
</feature>
<dbReference type="AlphaFoldDB" id="A0AAD2PXR2"/>
<feature type="compositionally biased region" description="Gly residues" evidence="4">
    <location>
        <begin position="600"/>
        <end position="620"/>
    </location>
</feature>
<evidence type="ECO:0000313" key="6">
    <source>
        <dbReference type="EMBL" id="CAJ1967458.1"/>
    </source>
</evidence>
<keyword evidence="3" id="KW-1015">Disulfide bond</keyword>
<feature type="domain" description="Fucolectin tachylectin-4 pentraxin-1" evidence="5">
    <location>
        <begin position="826"/>
        <end position="973"/>
    </location>
</feature>
<feature type="compositionally biased region" description="Polar residues" evidence="4">
    <location>
        <begin position="669"/>
        <end position="692"/>
    </location>
</feature>